<dbReference type="Pfam" id="PF01678">
    <property type="entry name" value="DAP_epimerase"/>
    <property type="match status" value="2"/>
</dbReference>
<evidence type="ECO:0000256" key="6">
    <source>
        <dbReference type="ARBA" id="ARBA00023154"/>
    </source>
</evidence>
<feature type="binding site" evidence="9">
    <location>
        <begin position="72"/>
        <end position="73"/>
    </location>
    <ligand>
        <name>substrate</name>
    </ligand>
</feature>
<evidence type="ECO:0000256" key="5">
    <source>
        <dbReference type="ARBA" id="ARBA00022605"/>
    </source>
</evidence>
<accession>A0A419T0R3</accession>
<comment type="pathway">
    <text evidence="1 9">Amino-acid biosynthesis; L-lysine biosynthesis via DAP pathway; DL-2,6-diaminopimelate from LL-2,6-diaminopimelate: step 1/1.</text>
</comment>
<keyword evidence="5 9" id="KW-0028">Amino-acid biosynthesis</keyword>
<dbReference type="InterPro" id="IPR001653">
    <property type="entry name" value="DAP_epimerase_DapF"/>
</dbReference>
<comment type="similarity">
    <text evidence="2 9">Belongs to the diaminopimelate epimerase family.</text>
</comment>
<dbReference type="AlphaFoldDB" id="A0A419T0R3"/>
<proteinExistence type="inferred from homology"/>
<comment type="caution">
    <text evidence="9">Lacks conserved residue(s) required for the propagation of feature annotation.</text>
</comment>
<comment type="caution">
    <text evidence="11">The sequence shown here is derived from an EMBL/GenBank/DDBJ whole genome shotgun (WGS) entry which is preliminary data.</text>
</comment>
<evidence type="ECO:0000256" key="4">
    <source>
        <dbReference type="ARBA" id="ARBA00022490"/>
    </source>
</evidence>
<feature type="binding site" evidence="9">
    <location>
        <begin position="200"/>
        <end position="201"/>
    </location>
    <ligand>
        <name>substrate</name>
    </ligand>
</feature>
<organism evidence="11 12">
    <name type="scientific">Lacrimispora algidixylanolytica</name>
    <dbReference type="NCBI Taxonomy" id="94868"/>
    <lineage>
        <taxon>Bacteria</taxon>
        <taxon>Bacillati</taxon>
        <taxon>Bacillota</taxon>
        <taxon>Clostridia</taxon>
        <taxon>Lachnospirales</taxon>
        <taxon>Lachnospiraceae</taxon>
        <taxon>Lacrimispora</taxon>
    </lineage>
</organism>
<dbReference type="OrthoDB" id="9805408at2"/>
<dbReference type="UniPathway" id="UPA00034">
    <property type="reaction ID" value="UER00025"/>
</dbReference>
<evidence type="ECO:0000256" key="3">
    <source>
        <dbReference type="ARBA" id="ARBA00013080"/>
    </source>
</evidence>
<dbReference type="PANTHER" id="PTHR31689">
    <property type="entry name" value="DIAMINOPIMELATE EPIMERASE, CHLOROPLASTIC"/>
    <property type="match status" value="1"/>
</dbReference>
<dbReference type="InterPro" id="IPR018510">
    <property type="entry name" value="DAP_epimerase_AS"/>
</dbReference>
<feature type="binding site" evidence="9">
    <location>
        <position position="11"/>
    </location>
    <ligand>
        <name>substrate</name>
    </ligand>
</feature>
<gene>
    <name evidence="9" type="primary">dapF</name>
    <name evidence="11" type="ORF">BET01_03955</name>
</gene>
<dbReference type="FunFam" id="3.10.310.10:FF:000001">
    <property type="entry name" value="Diaminopimelate epimerase"/>
    <property type="match status" value="1"/>
</dbReference>
<dbReference type="EC" id="5.1.1.7" evidence="3 9"/>
<evidence type="ECO:0000256" key="2">
    <source>
        <dbReference type="ARBA" id="ARBA00010219"/>
    </source>
</evidence>
<feature type="active site" description="Proton acceptor" evidence="9">
    <location>
        <position position="209"/>
    </location>
</feature>
<dbReference type="EMBL" id="MCIA01000023">
    <property type="protein sequence ID" value="RKD31019.1"/>
    <property type="molecule type" value="Genomic_DNA"/>
</dbReference>
<feature type="active site" evidence="10">
    <location>
        <position position="71"/>
    </location>
</feature>
<evidence type="ECO:0000256" key="1">
    <source>
        <dbReference type="ARBA" id="ARBA00005196"/>
    </source>
</evidence>
<keyword evidence="6 9" id="KW-0457">Lysine biosynthesis</keyword>
<dbReference type="SUPFAM" id="SSF54506">
    <property type="entry name" value="Diaminopimelate epimerase-like"/>
    <property type="match status" value="2"/>
</dbReference>
<dbReference type="HAMAP" id="MF_00197">
    <property type="entry name" value="DAP_epimerase"/>
    <property type="match status" value="1"/>
</dbReference>
<dbReference type="GO" id="GO:0008837">
    <property type="term" value="F:diaminopimelate epimerase activity"/>
    <property type="evidence" value="ECO:0007669"/>
    <property type="project" value="UniProtKB-UniRule"/>
</dbReference>
<feature type="active site" description="Proton donor" evidence="9">
    <location>
        <position position="71"/>
    </location>
</feature>
<feature type="binding site" evidence="9">
    <location>
        <position position="149"/>
    </location>
    <ligand>
        <name>substrate</name>
    </ligand>
</feature>
<name>A0A419T0R3_9FIRM</name>
<feature type="binding site" evidence="9">
    <location>
        <position position="62"/>
    </location>
    <ligand>
        <name>substrate</name>
    </ligand>
</feature>
<protein>
    <recommendedName>
        <fullName evidence="3 9">Diaminopimelate epimerase</fullName>
        <shortName evidence="9">DAP epimerase</shortName>
        <ecNumber evidence="3 9">5.1.1.7</ecNumber>
    </recommendedName>
    <alternativeName>
        <fullName evidence="9">PLP-independent amino acid racemase</fullName>
    </alternativeName>
</protein>
<feature type="binding site" evidence="9">
    <location>
        <begin position="210"/>
        <end position="211"/>
    </location>
    <ligand>
        <name>substrate</name>
    </ligand>
</feature>
<comment type="subcellular location">
    <subcellularLocation>
        <location evidence="9">Cytoplasm</location>
    </subcellularLocation>
</comment>
<dbReference type="Proteomes" id="UP000284277">
    <property type="component" value="Unassembled WGS sequence"/>
</dbReference>
<comment type="subunit">
    <text evidence="9">Homodimer.</text>
</comment>
<dbReference type="PROSITE" id="PS01326">
    <property type="entry name" value="DAP_EPIMERASE"/>
    <property type="match status" value="1"/>
</dbReference>
<dbReference type="NCBIfam" id="TIGR00652">
    <property type="entry name" value="DapF"/>
    <property type="match status" value="1"/>
</dbReference>
<comment type="catalytic activity">
    <reaction evidence="8 9">
        <text>(2S,6S)-2,6-diaminopimelate = meso-2,6-diaminopimelate</text>
        <dbReference type="Rhea" id="RHEA:15393"/>
        <dbReference type="ChEBI" id="CHEBI:57609"/>
        <dbReference type="ChEBI" id="CHEBI:57791"/>
        <dbReference type="EC" id="5.1.1.7"/>
    </reaction>
</comment>
<sequence length="270" mass="30030">MKFTKMQGIGNDYVYINCFEETVPDPVELSKLVSDRHFGIGSDGLILICPSKVADCRMRMFNADGSESAMCGNGIRCVGKYVFDHKLVDKAEFDVETDAGIKHIKITEENNKAVKITVDMGIPEVTSTLPEAIVIDGKDYEFIGISVGNPHAVYFMDHIDELDLESIGPAFEFHERFPERTNSEYIEVKSRDYIRMRVWERGSGETWACGTGATASAVASVLSGRTENTVEVELKGGNLTIFWDREKSGHVFMTGPAVEVFEGEFDITNL</sequence>
<dbReference type="GO" id="GO:0009089">
    <property type="term" value="P:lysine biosynthetic process via diaminopimelate"/>
    <property type="evidence" value="ECO:0007669"/>
    <property type="project" value="UniProtKB-UniRule"/>
</dbReference>
<keyword evidence="4 9" id="KW-0963">Cytoplasm</keyword>
<evidence type="ECO:0000256" key="8">
    <source>
        <dbReference type="ARBA" id="ARBA00051712"/>
    </source>
</evidence>
<dbReference type="GO" id="GO:0005829">
    <property type="term" value="C:cytosol"/>
    <property type="evidence" value="ECO:0007669"/>
    <property type="project" value="TreeGrafter"/>
</dbReference>
<evidence type="ECO:0000313" key="12">
    <source>
        <dbReference type="Proteomes" id="UP000284277"/>
    </source>
</evidence>
<evidence type="ECO:0000256" key="9">
    <source>
        <dbReference type="HAMAP-Rule" id="MF_00197"/>
    </source>
</evidence>
<feature type="site" description="Could be important to modulate the pK values of the two catalytic cysteine residues" evidence="9">
    <location>
        <position position="151"/>
    </location>
</feature>
<evidence type="ECO:0000256" key="7">
    <source>
        <dbReference type="ARBA" id="ARBA00023235"/>
    </source>
</evidence>
<dbReference type="PANTHER" id="PTHR31689:SF0">
    <property type="entry name" value="DIAMINOPIMELATE EPIMERASE"/>
    <property type="match status" value="1"/>
</dbReference>
<dbReference type="RefSeq" id="WP_120197237.1">
    <property type="nucleotide sequence ID" value="NZ_MCIA01000023.1"/>
</dbReference>
<feature type="binding site" evidence="9">
    <location>
        <position position="182"/>
    </location>
    <ligand>
        <name>substrate</name>
    </ligand>
</feature>
<keyword evidence="7 9" id="KW-0413">Isomerase</keyword>
<evidence type="ECO:0000256" key="10">
    <source>
        <dbReference type="PROSITE-ProRule" id="PRU10125"/>
    </source>
</evidence>
<comment type="function">
    <text evidence="9">Catalyzes the stereoinversion of LL-2,6-diaminopimelate (L,L-DAP) to meso-diaminopimelate (meso-DAP), a precursor of L-lysine and an essential component of the bacterial peptidoglycan.</text>
</comment>
<evidence type="ECO:0000313" key="11">
    <source>
        <dbReference type="EMBL" id="RKD31019.1"/>
    </source>
</evidence>
<dbReference type="Gene3D" id="3.10.310.10">
    <property type="entry name" value="Diaminopimelate Epimerase, Chain A, domain 1"/>
    <property type="match status" value="2"/>
</dbReference>
<reference evidence="11 12" key="1">
    <citation type="submission" date="2016-08" db="EMBL/GenBank/DDBJ databases">
        <title>A new outlook on sporulation: Clostridium algidixylanolyticum.</title>
        <authorList>
            <person name="Poppleton D.I."/>
            <person name="Gribaldo S."/>
        </authorList>
    </citation>
    <scope>NUCLEOTIDE SEQUENCE [LARGE SCALE GENOMIC DNA]</scope>
    <source>
        <strain evidence="11 12">SPL73</strain>
    </source>
</reference>
<keyword evidence="12" id="KW-1185">Reference proteome</keyword>
<feature type="site" description="Could be important to modulate the pK values of the two catalytic cysteine residues" evidence="9">
    <location>
        <position position="200"/>
    </location>
</feature>